<organism evidence="2 3">
    <name type="scientific">Actinomyces oris</name>
    <dbReference type="NCBI Taxonomy" id="544580"/>
    <lineage>
        <taxon>Bacteria</taxon>
        <taxon>Bacillati</taxon>
        <taxon>Actinomycetota</taxon>
        <taxon>Actinomycetes</taxon>
        <taxon>Actinomycetales</taxon>
        <taxon>Actinomycetaceae</taxon>
        <taxon>Actinomyces</taxon>
    </lineage>
</organism>
<evidence type="ECO:0000313" key="3">
    <source>
        <dbReference type="Proteomes" id="UP001230065"/>
    </source>
</evidence>
<dbReference type="GO" id="GO:0008233">
    <property type="term" value="F:peptidase activity"/>
    <property type="evidence" value="ECO:0007669"/>
    <property type="project" value="UniProtKB-KW"/>
</dbReference>
<evidence type="ECO:0000313" key="2">
    <source>
        <dbReference type="EMBL" id="MDR0177560.1"/>
    </source>
</evidence>
<name>A0AAW8LAH9_9ACTO</name>
<dbReference type="EMBL" id="JAMZMF010000007">
    <property type="protein sequence ID" value="MDR0177560.1"/>
    <property type="molecule type" value="Genomic_DNA"/>
</dbReference>
<feature type="transmembrane region" description="Helical" evidence="1">
    <location>
        <begin position="140"/>
        <end position="160"/>
    </location>
</feature>
<keyword evidence="2" id="KW-0645">Protease</keyword>
<reference evidence="2" key="1">
    <citation type="submission" date="2022-06" db="EMBL/GenBank/DDBJ databases">
        <title>Draft Genome Sequences of Three Actinomyces oris Strains, Isolated from Healthy Human Feces.</title>
        <authorList>
            <person name="Ye Y."/>
            <person name="Liu C."/>
            <person name="Zhao J."/>
            <person name="Xu J."/>
            <person name="Huang H."/>
            <person name="Wang B."/>
            <person name="Wei J."/>
            <person name="Jing X."/>
        </authorList>
    </citation>
    <scope>NUCLEOTIDE SEQUENCE</scope>
    <source>
        <strain evidence="2">CNGBCC1803727</strain>
    </source>
</reference>
<accession>A0AAW8LAH9</accession>
<dbReference type="AlphaFoldDB" id="A0AAW8LAH9"/>
<keyword evidence="2" id="KW-0378">Hydrolase</keyword>
<keyword evidence="1" id="KW-0812">Transmembrane</keyword>
<feature type="transmembrane region" description="Helical" evidence="1">
    <location>
        <begin position="278"/>
        <end position="298"/>
    </location>
</feature>
<keyword evidence="1" id="KW-0472">Membrane</keyword>
<dbReference type="RefSeq" id="WP_308679662.1">
    <property type="nucleotide sequence ID" value="NZ_JAMZMF010000007.1"/>
</dbReference>
<comment type="caution">
    <text evidence="2">The sequence shown here is derived from an EMBL/GenBank/DDBJ whole genome shotgun (WGS) entry which is preliminary data.</text>
</comment>
<keyword evidence="1" id="KW-1133">Transmembrane helix</keyword>
<feature type="transmembrane region" description="Helical" evidence="1">
    <location>
        <begin position="169"/>
        <end position="189"/>
    </location>
</feature>
<feature type="transmembrane region" description="Helical" evidence="1">
    <location>
        <begin position="401"/>
        <end position="433"/>
    </location>
</feature>
<feature type="transmembrane region" description="Helical" evidence="1">
    <location>
        <begin position="340"/>
        <end position="367"/>
    </location>
</feature>
<proteinExistence type="predicted"/>
<sequence>MFSVSVPWALAVAKATELVAASGGMSTSDDGTSIALAAFVEEPGKLVPLAVVTLVAPGRARRLAAVDWALLGYAAGAGFTAAEDGARRLAPQGMLASLLGGDKGLDYSLNAWTAGSFRLWNSDGLLGRFMASGGPSPLAVGHHVSTMTVAMAVGLGIVLWRTGRPLGRVVAWVLPAVALVQVVVDHAAYNASVASLTSVSWLDSDDPLVYWLGAVWQVSGRGNNAIAYSVVLFGLCLLADARRRLRTGALGVTAGEAPRVPSMTAIGGPAFVRAPIEAVVALVVLSYSDLVVIARGYADRRMTRSQRMIEGRLTAAQVMAARRDAMAATTPGVEPTARRVFALITLVVWALTGLVCLWCGVVVAQAIGSSLLFGDSDSGFFAGLLDELATWWDSLGPTGQLLVTALGVMLLMSAGSTFALAMGAVGVLTWAAAHGHGLASFIHNPAAATSSYLSNVTPGQLAWDLLDFALTFIPGSVFGAGAHTIARTTARDMAATRTALRQAAAADRYAKDIPELFRQHEARKAAKQAAIEELAGSIPKNYSPSNFTRTQIEDTREMLRNQGHSKRIIEELDKKADAVSVARKELTDAGTRIGEAGGEKYLTEQGYHIPDEFRTDNVTVNGGTAPRGWADGMALSPDGGELVVSEYKGVTAELSRTPVNTRFEGKALQGSPAYARDHMLSDPRFAQYFHDHPEVWEGVKNGSIRLNAKTIYTRTPDLTEIGDQPFSLTPEVTQALQQAIDNL</sequence>
<evidence type="ECO:0000256" key="1">
    <source>
        <dbReference type="SAM" id="Phobius"/>
    </source>
</evidence>
<dbReference type="Proteomes" id="UP001230065">
    <property type="component" value="Unassembled WGS sequence"/>
</dbReference>
<dbReference type="GO" id="GO:0006508">
    <property type="term" value="P:proteolysis"/>
    <property type="evidence" value="ECO:0007669"/>
    <property type="project" value="UniProtKB-KW"/>
</dbReference>
<protein>
    <submittedName>
        <fullName evidence="2">Protease PrsW</fullName>
    </submittedName>
</protein>
<gene>
    <name evidence="2" type="ORF">RF687_06320</name>
</gene>